<dbReference type="InterPro" id="IPR016166">
    <property type="entry name" value="FAD-bd_PCMH"/>
</dbReference>
<dbReference type="PROSITE" id="PS51387">
    <property type="entry name" value="FAD_PCMH"/>
    <property type="match status" value="1"/>
</dbReference>
<accession>A0A6B2NX87</accession>
<dbReference type="InterPro" id="IPR016169">
    <property type="entry name" value="FAD-bd_PCMH_sub2"/>
</dbReference>
<dbReference type="InterPro" id="IPR006093">
    <property type="entry name" value="Oxy_OxRdtase_FAD_BS"/>
</dbReference>
<dbReference type="GO" id="GO:0016491">
    <property type="term" value="F:oxidoreductase activity"/>
    <property type="evidence" value="ECO:0007669"/>
    <property type="project" value="UniProtKB-KW"/>
</dbReference>
<keyword evidence="4" id="KW-0274">FAD</keyword>
<feature type="domain" description="FAD-binding PCMH-type" evidence="6">
    <location>
        <begin position="66"/>
        <end position="236"/>
    </location>
</feature>
<comment type="caution">
    <text evidence="7">The sequence shown here is derived from an EMBL/GenBank/DDBJ whole genome shotgun (WGS) entry which is preliminary data.</text>
</comment>
<dbReference type="SUPFAM" id="SSF56176">
    <property type="entry name" value="FAD-binding/transporter-associated domain-like"/>
    <property type="match status" value="1"/>
</dbReference>
<proteinExistence type="inferred from homology"/>
<dbReference type="InterPro" id="IPR050416">
    <property type="entry name" value="FAD-linked_Oxidoreductase"/>
</dbReference>
<dbReference type="Pfam" id="PF01565">
    <property type="entry name" value="FAD_binding_4"/>
    <property type="match status" value="1"/>
</dbReference>
<dbReference type="InterPro" id="IPR036318">
    <property type="entry name" value="FAD-bd_PCMH-like_sf"/>
</dbReference>
<dbReference type="Pfam" id="PF08031">
    <property type="entry name" value="BBE"/>
    <property type="match status" value="1"/>
</dbReference>
<dbReference type="InterPro" id="IPR006094">
    <property type="entry name" value="Oxid_FAD_bind_N"/>
</dbReference>
<gene>
    <name evidence="7" type="ORF">G0P99_18880</name>
</gene>
<evidence type="ECO:0000259" key="6">
    <source>
        <dbReference type="PROSITE" id="PS51387"/>
    </source>
</evidence>
<dbReference type="InterPro" id="IPR016167">
    <property type="entry name" value="FAD-bd_PCMH_sub1"/>
</dbReference>
<evidence type="ECO:0000256" key="3">
    <source>
        <dbReference type="ARBA" id="ARBA00022630"/>
    </source>
</evidence>
<comment type="similarity">
    <text evidence="2">Belongs to the oxygen-dependent FAD-linked oxidoreductase family.</text>
</comment>
<dbReference type="GO" id="GO:0071949">
    <property type="term" value="F:FAD binding"/>
    <property type="evidence" value="ECO:0007669"/>
    <property type="project" value="InterPro"/>
</dbReference>
<comment type="cofactor">
    <cofactor evidence="1">
        <name>FAD</name>
        <dbReference type="ChEBI" id="CHEBI:57692"/>
    </cofactor>
</comment>
<dbReference type="PANTHER" id="PTHR42973:SF39">
    <property type="entry name" value="FAD-BINDING PCMH-TYPE DOMAIN-CONTAINING PROTEIN"/>
    <property type="match status" value="1"/>
</dbReference>
<name>A0A6B2NX87_9RHOB</name>
<dbReference type="PROSITE" id="PS00862">
    <property type="entry name" value="OX2_COVAL_FAD"/>
    <property type="match status" value="1"/>
</dbReference>
<dbReference type="Gene3D" id="3.30.43.10">
    <property type="entry name" value="Uridine Diphospho-n-acetylenolpyruvylglucosamine Reductase, domain 2"/>
    <property type="match status" value="1"/>
</dbReference>
<dbReference type="InterPro" id="IPR012951">
    <property type="entry name" value="BBE"/>
</dbReference>
<evidence type="ECO:0000256" key="4">
    <source>
        <dbReference type="ARBA" id="ARBA00022827"/>
    </source>
</evidence>
<dbReference type="PANTHER" id="PTHR42973">
    <property type="entry name" value="BINDING OXIDOREDUCTASE, PUTATIVE (AFU_ORTHOLOGUE AFUA_1G17690)-RELATED"/>
    <property type="match status" value="1"/>
</dbReference>
<evidence type="ECO:0000256" key="1">
    <source>
        <dbReference type="ARBA" id="ARBA00001974"/>
    </source>
</evidence>
<organism evidence="7">
    <name type="scientific">Ruegeria sp. PrR005</name>
    <dbReference type="NCBI Taxonomy" id="2706882"/>
    <lineage>
        <taxon>Bacteria</taxon>
        <taxon>Pseudomonadati</taxon>
        <taxon>Pseudomonadota</taxon>
        <taxon>Alphaproteobacteria</taxon>
        <taxon>Rhodobacterales</taxon>
        <taxon>Roseobacteraceae</taxon>
        <taxon>Ruegeria</taxon>
    </lineage>
</organism>
<keyword evidence="3" id="KW-0285">Flavoprotein</keyword>
<evidence type="ECO:0000313" key="7">
    <source>
        <dbReference type="EMBL" id="NDW47014.1"/>
    </source>
</evidence>
<dbReference type="Gene3D" id="3.40.462.20">
    <property type="match status" value="1"/>
</dbReference>
<dbReference type="EMBL" id="JAAGOX010000053">
    <property type="protein sequence ID" value="NDW47014.1"/>
    <property type="molecule type" value="Genomic_DNA"/>
</dbReference>
<evidence type="ECO:0000256" key="5">
    <source>
        <dbReference type="ARBA" id="ARBA00023002"/>
    </source>
</evidence>
<reference evidence="7" key="1">
    <citation type="submission" date="2020-02" db="EMBL/GenBank/DDBJ databases">
        <title>Delineation of the pyrene-degrading pathway in Roseobacter clade bacteria by genomic analysis.</title>
        <authorList>
            <person name="Zhou H."/>
            <person name="Wang H."/>
        </authorList>
    </citation>
    <scope>NUCLEOTIDE SEQUENCE</scope>
    <source>
        <strain evidence="7">PrR005</strain>
    </source>
</reference>
<protein>
    <submittedName>
        <fullName evidence="7">FAD-binding oxidoreductase</fullName>
    </submittedName>
</protein>
<evidence type="ECO:0000256" key="2">
    <source>
        <dbReference type="ARBA" id="ARBA00005466"/>
    </source>
</evidence>
<sequence length="528" mass="59059">MLWYDSRAQRLRKRSELWAAKRETEGSAQGLPPKYAEELQKNILGTVVLPGDPEYNADRMLSNPRFSAFPEVIVYCEVEADVAECLRVARALSMAVVVRSGGHSTAGFSSQNGFLIDVSRMNDVCITPEALRAWVGPGTNFGKFNAKLQTYDLHTPGGACPDVCVGGYMQGGGYGFTARIFGMNCDQVEEIRVMLTDGRIVHANAELNPDLFWAVRGGTGSNFGILLAVKYRLYRGSKFSGFSVRWSMQTDEGTAKAAQSLAWLQENFMRTGAPDTLGYQMIWAFEGPTGQAKEPVLLMRGVYRGSREDLQEVLNPVLALPGATLQALYDPQPYIDLNRILLSEPYEVPEFPADMTPMPPPEAKISRYVAKPVSADGWKQLLDYFRSSPSPYTIAAMEIYGGAIARMPISGNAFFHRDVYCDLFFDVFWLTEQEEEQMMQFIKGWEQVFAPHWTGQSYQNYPSPENPGFAEQYWGDKYWLLRLIKGKYDPIDLLRFPQSIAPLEWHPPGPGFPPGFKGFEDPIQAAAG</sequence>
<keyword evidence="5" id="KW-0560">Oxidoreductase</keyword>
<dbReference type="AlphaFoldDB" id="A0A6B2NX87"/>
<dbReference type="Gene3D" id="3.30.465.10">
    <property type="match status" value="1"/>
</dbReference>